<evidence type="ECO:0000313" key="2">
    <source>
        <dbReference type="Proteomes" id="UP000000644"/>
    </source>
</evidence>
<keyword evidence="1" id="KW-0614">Plasmid</keyword>
<evidence type="ECO:0000313" key="1">
    <source>
        <dbReference type="EMBL" id="ABM39498.1"/>
    </source>
</evidence>
<reference evidence="2" key="1">
    <citation type="journal article" date="2009" name="Environ. Microbiol.">
        <title>The genome of Polaromonas naphthalenivorans strain CJ2, isolated from coal tar-contaminated sediment, reveals physiological and metabolic versatility and evolution through extensive horizontal gene transfer.</title>
        <authorList>
            <person name="Yagi J.M."/>
            <person name="Sims D."/>
            <person name="Brettin T."/>
            <person name="Bruce D."/>
            <person name="Madsen E.L."/>
        </authorList>
    </citation>
    <scope>NUCLEOTIDE SEQUENCE [LARGE SCALE GENOMIC DNA]</scope>
    <source>
        <strain evidence="2">CJ2</strain>
        <plasmid evidence="2">Plasmid pPNAP01</plasmid>
    </source>
</reference>
<protein>
    <submittedName>
        <fullName evidence="1">Uncharacterized protein</fullName>
    </submittedName>
</protein>
<dbReference type="EMBL" id="CP000530">
    <property type="protein sequence ID" value="ABM39498.1"/>
    <property type="molecule type" value="Genomic_DNA"/>
</dbReference>
<proteinExistence type="predicted"/>
<keyword evidence="2" id="KW-1185">Reference proteome</keyword>
<name>A1VV20_POLNA</name>
<dbReference type="RefSeq" id="WP_011797871.1">
    <property type="nucleotide sequence ID" value="NC_008757.1"/>
</dbReference>
<accession>A1VV20</accession>
<gene>
    <name evidence="1" type="ordered locus">Pnap_4215</name>
</gene>
<dbReference type="KEGG" id="pna:Pnap_4215"/>
<organism evidence="1 2">
    <name type="scientific">Polaromonas naphthalenivorans (strain CJ2)</name>
    <dbReference type="NCBI Taxonomy" id="365044"/>
    <lineage>
        <taxon>Bacteria</taxon>
        <taxon>Pseudomonadati</taxon>
        <taxon>Pseudomonadota</taxon>
        <taxon>Betaproteobacteria</taxon>
        <taxon>Burkholderiales</taxon>
        <taxon>Comamonadaceae</taxon>
        <taxon>Polaromonas</taxon>
    </lineage>
</organism>
<dbReference type="HOGENOM" id="CLU_735406_0_0_4"/>
<sequence>MSSEYIYDRAAVRLKGVRFEYIALYILSHSNNVDPYIPNWNLYGFSKLEDALDIPLKYCYYCDDGITRGKKGQMISGEFDINKWRVAIERAPIIKDEFRLQLKFCDEKHSESHPLLKLEKIKAFAVQLDLHLEIESILGHSEAAWLVLDLNNPEHVDLAWATTRDMSDAESNDSYKRLMLPFNFLQRQVAERFFGHLGYCDEKRASATVLRKQSNFDLPETIYKFEFPVDDQPVYKDVRFVVVNWLGRILSCSPDRWFCLKLIELEKKHLGTAESAYIKFKKHMKALQVTSHEGMTIEVMASLSGAQRAEMTQWDMDKRDRLFARLHKPGMSAIFTEVVKDHIQAMALAPYIECNLAISEMKTAKKPQVEQMTFDI</sequence>
<dbReference type="AlphaFoldDB" id="A1VV20"/>
<dbReference type="Proteomes" id="UP000000644">
    <property type="component" value="Plasmid pPNAP01"/>
</dbReference>
<geneLocation type="plasmid" evidence="1 2">
    <name>pPNAP01</name>
</geneLocation>